<evidence type="ECO:0000256" key="2">
    <source>
        <dbReference type="ARBA" id="ARBA00022741"/>
    </source>
</evidence>
<evidence type="ECO:0000256" key="1">
    <source>
        <dbReference type="ARBA" id="ARBA00022679"/>
    </source>
</evidence>
<keyword evidence="4" id="KW-0067">ATP-binding</keyword>
<evidence type="ECO:0000256" key="3">
    <source>
        <dbReference type="ARBA" id="ARBA00022777"/>
    </source>
</evidence>
<dbReference type="SUPFAM" id="SSF51126">
    <property type="entry name" value="Pectin lyase-like"/>
    <property type="match status" value="2"/>
</dbReference>
<evidence type="ECO:0000313" key="8">
    <source>
        <dbReference type="EMBL" id="KAK2963001.1"/>
    </source>
</evidence>
<dbReference type="SMART" id="SM00220">
    <property type="entry name" value="S_TKc"/>
    <property type="match status" value="1"/>
</dbReference>
<dbReference type="PANTHER" id="PTHR44329:SF288">
    <property type="entry name" value="MITOGEN-ACTIVATED PROTEIN KINASE KINASE KINASE 20"/>
    <property type="match status" value="1"/>
</dbReference>
<keyword evidence="6" id="KW-0812">Transmembrane</keyword>
<dbReference type="PANTHER" id="PTHR44329">
    <property type="entry name" value="SERINE/THREONINE-PROTEIN KINASE TNNI3K-RELATED"/>
    <property type="match status" value="1"/>
</dbReference>
<keyword evidence="1" id="KW-0808">Transferase</keyword>
<feature type="transmembrane region" description="Helical" evidence="6">
    <location>
        <begin position="848"/>
        <end position="873"/>
    </location>
</feature>
<sequence length="1177" mass="127381">MLTISSSRIEVSPWTSAIVISPSTLEESGKESSVVISKSLLWNDVGSMRGVVETSSFASLVGSVWVSIVGCSFDSSRIVGKDEIGLSLTRTPLQNVESVGRLSSSVIGCSFVNMSSIGSSRQPRVRHLDQKMLGCVVSLTSSHLSGSTIRDVNTGGSVLCSNSSFSFLLPSPNTDTDRNEEPSIIVDGFNQLEYKDGAEYVFDTTNQSTSVTFSHCHFTGDKDRSNPRPLTFDEFEGSLTLLSCSFENIFNTDSFSIGRLTDFGGSVHIFPPAYHDSGFVRIESCNFTECSAYGCGGAVSMYSKVTVTLTGCRCVGCSVTDSSGSSAGGMHIQLTGSPDSTVSDLCFEECTSTSDAGGLNLRLFVRSIFISSLSFNECSASSSDGWGFGGGMFLEHCMGYEVVTASHLKFNDCWTDETGGGLSVASYFGSISLTDCEFIHCKATEPSPGVSMGGGLYAEIWRSTFTMEGCHFVDCSSSVLAGAVHAWVAGFVMSDCLVKNCHSASTGAVLVSPIDDSPIALQNVLFVGNTVGDTPTYFDKYESMEDIIQFSDFLIEDEENNDPTDISITDCWTTTTSNSVGMYSKETDSQPFTRVYKEAFNKMGPYLTQKVEAILDAELRRIDLSVKGKIPLESQIYEVRLKEAEGSAEMTGELQFVNGVGSLLPSSNLNLKFSTAYTITSIVGVVPSSSESNALTITAEPWIFNLEKTPSFLSFTTPDPPPCLTGTTAYLLSKEPEYAYIVVVFNTPVSGSFDIVVEEEGKDVTITVEMNESAKTGESDKFVVVGDDRILTHDTTYTIKSIIQTPGTESTTTPVWMIDTITFHIPKSSFVQPGKDDKKTMSPETKKLLSWLLPLVGCLLISLVLAIIVIILLRRRKQKNGEPAQKEMEVQDQVEVDEKMEVVADDQTNSVLNTDGKSHTAFNSSNVHSTHLSPEVKSMSETTGELVEVMACTGGFEIGSAPMTNTLYSVLHKEHREIGKRGVGIQIVNGLKHVVAHRGWSDVLTRLSSHWILIDTSGNVQLKLQLSSTEAEQEAAQTKQQAGTEANSTIQNLPKDVEQSGMDGLRWRAPEVVAGGGSTVDGQKASVFSLGLVLWEIETGQVPFGELDAVNAQRQSATGVGPKMESLRNEEFIALILQCVSANPEQRPSLSEIAEFLSSHPEESHNHPHNEMKDQTQ</sequence>
<feature type="region of interest" description="Disordered" evidence="5">
    <location>
        <begin position="1153"/>
        <end position="1177"/>
    </location>
</feature>
<dbReference type="EMBL" id="JARBJD010000008">
    <property type="protein sequence ID" value="KAK2963001.1"/>
    <property type="molecule type" value="Genomic_DNA"/>
</dbReference>
<comment type="caution">
    <text evidence="8">The sequence shown here is derived from an EMBL/GenBank/DDBJ whole genome shotgun (WGS) entry which is preliminary data.</text>
</comment>
<feature type="compositionally biased region" description="Basic and acidic residues" evidence="5">
    <location>
        <begin position="1160"/>
        <end position="1177"/>
    </location>
</feature>
<dbReference type="InterPro" id="IPR011050">
    <property type="entry name" value="Pectin_lyase_fold/virulence"/>
</dbReference>
<reference evidence="8 9" key="1">
    <citation type="journal article" date="2022" name="bioRxiv">
        <title>Genomics of Preaxostyla Flagellates Illuminates Evolutionary Transitions and the Path Towards Mitochondrial Loss.</title>
        <authorList>
            <person name="Novak L.V.F."/>
            <person name="Treitli S.C."/>
            <person name="Pyrih J."/>
            <person name="Halakuc P."/>
            <person name="Pipaliya S.V."/>
            <person name="Vacek V."/>
            <person name="Brzon O."/>
            <person name="Soukal P."/>
            <person name="Eme L."/>
            <person name="Dacks J.B."/>
            <person name="Karnkowska A."/>
            <person name="Elias M."/>
            <person name="Hampl V."/>
        </authorList>
    </citation>
    <scope>NUCLEOTIDE SEQUENCE [LARGE SCALE GENOMIC DNA]</scope>
    <source>
        <strain evidence="8">NAU3</strain>
        <tissue evidence="8">Gut</tissue>
    </source>
</reference>
<dbReference type="Gene3D" id="1.10.510.10">
    <property type="entry name" value="Transferase(Phosphotransferase) domain 1"/>
    <property type="match status" value="1"/>
</dbReference>
<dbReference type="InterPro" id="IPR011009">
    <property type="entry name" value="Kinase-like_dom_sf"/>
</dbReference>
<keyword evidence="6" id="KW-1133">Transmembrane helix</keyword>
<evidence type="ECO:0000313" key="9">
    <source>
        <dbReference type="Proteomes" id="UP001281761"/>
    </source>
</evidence>
<dbReference type="SUPFAM" id="SSF56112">
    <property type="entry name" value="Protein kinase-like (PK-like)"/>
    <property type="match status" value="1"/>
</dbReference>
<keyword evidence="2" id="KW-0547">Nucleotide-binding</keyword>
<evidence type="ECO:0000256" key="6">
    <source>
        <dbReference type="SAM" id="Phobius"/>
    </source>
</evidence>
<keyword evidence="3" id="KW-0418">Kinase</keyword>
<dbReference type="InterPro" id="IPR051681">
    <property type="entry name" value="Ser/Thr_Kinases-Pseudokinases"/>
</dbReference>
<evidence type="ECO:0000256" key="4">
    <source>
        <dbReference type="ARBA" id="ARBA00022840"/>
    </source>
</evidence>
<evidence type="ECO:0000256" key="5">
    <source>
        <dbReference type="SAM" id="MobiDB-lite"/>
    </source>
</evidence>
<dbReference type="Proteomes" id="UP001281761">
    <property type="component" value="Unassembled WGS sequence"/>
</dbReference>
<keyword evidence="6" id="KW-0472">Membrane</keyword>
<feature type="domain" description="Protein kinase" evidence="7">
    <location>
        <begin position="742"/>
        <end position="1163"/>
    </location>
</feature>
<dbReference type="Pfam" id="PF07714">
    <property type="entry name" value="PK_Tyr_Ser-Thr"/>
    <property type="match status" value="1"/>
</dbReference>
<protein>
    <recommendedName>
        <fullName evidence="7">Protein kinase domain-containing protein</fullName>
    </recommendedName>
</protein>
<dbReference type="PROSITE" id="PS50011">
    <property type="entry name" value="PROTEIN_KINASE_DOM"/>
    <property type="match status" value="1"/>
</dbReference>
<dbReference type="InterPro" id="IPR000719">
    <property type="entry name" value="Prot_kinase_dom"/>
</dbReference>
<accession>A0ABQ9YGW9</accession>
<keyword evidence="9" id="KW-1185">Reference proteome</keyword>
<gene>
    <name evidence="8" type="ORF">BLNAU_2024</name>
</gene>
<dbReference type="InterPro" id="IPR001245">
    <property type="entry name" value="Ser-Thr/Tyr_kinase_cat_dom"/>
</dbReference>
<name>A0ABQ9YGW9_9EUKA</name>
<evidence type="ECO:0000259" key="7">
    <source>
        <dbReference type="PROSITE" id="PS50011"/>
    </source>
</evidence>
<proteinExistence type="predicted"/>
<organism evidence="8 9">
    <name type="scientific">Blattamonas nauphoetae</name>
    <dbReference type="NCBI Taxonomy" id="2049346"/>
    <lineage>
        <taxon>Eukaryota</taxon>
        <taxon>Metamonada</taxon>
        <taxon>Preaxostyla</taxon>
        <taxon>Oxymonadida</taxon>
        <taxon>Blattamonas</taxon>
    </lineage>
</organism>